<reference evidence="1 2" key="1">
    <citation type="submission" date="2008-09" db="EMBL/GenBank/DDBJ databases">
        <authorList>
            <person name="Fulton L."/>
            <person name="Clifton S."/>
            <person name="Fulton B."/>
            <person name="Xu J."/>
            <person name="Minx P."/>
            <person name="Pepin K.H."/>
            <person name="Johnson M."/>
            <person name="Thiruvilangam P."/>
            <person name="Bhonagiri V."/>
            <person name="Nash W.E."/>
            <person name="Mardis E.R."/>
            <person name="Wilson R.K."/>
        </authorList>
    </citation>
    <scope>NUCLEOTIDE SEQUENCE [LARGE SCALE GENOMIC DNA]</scope>
    <source>
        <strain evidence="1 2">DSM 13275</strain>
    </source>
</reference>
<dbReference type="AlphaFoldDB" id="B6FYP0"/>
<organism evidence="1 2">
    <name type="scientific">Peptacetobacter hiranonis (strain DSM 13275 / JCM 10541 / KCTC 15199 / TO-931)</name>
    <name type="common">Clostridium hiranonis</name>
    <dbReference type="NCBI Taxonomy" id="500633"/>
    <lineage>
        <taxon>Bacteria</taxon>
        <taxon>Bacillati</taxon>
        <taxon>Bacillota</taxon>
        <taxon>Clostridia</taxon>
        <taxon>Peptostreptococcales</taxon>
        <taxon>Peptostreptococcaceae</taxon>
        <taxon>Peptacetobacter</taxon>
    </lineage>
</organism>
<proteinExistence type="predicted"/>
<dbReference type="Proteomes" id="UP000003178">
    <property type="component" value="Unassembled WGS sequence"/>
</dbReference>
<dbReference type="HOGENOM" id="CLU_3198076_0_0_9"/>
<accession>B6FYP0</accession>
<protein>
    <submittedName>
        <fullName evidence="1">Uncharacterized protein</fullName>
    </submittedName>
</protein>
<dbReference type="EMBL" id="ABWP01000044">
    <property type="protein sequence ID" value="EEA85396.1"/>
    <property type="molecule type" value="Genomic_DNA"/>
</dbReference>
<name>B6FYP0_PEPHT</name>
<keyword evidence="2" id="KW-1185">Reference proteome</keyword>
<evidence type="ECO:0000313" key="2">
    <source>
        <dbReference type="Proteomes" id="UP000003178"/>
    </source>
</evidence>
<reference evidence="1 2" key="2">
    <citation type="submission" date="2008-10" db="EMBL/GenBank/DDBJ databases">
        <title>Draft genome sequence of Clostridium hiranonis (DSM 13275).</title>
        <authorList>
            <person name="Sudarsanam P."/>
            <person name="Ley R."/>
            <person name="Guruge J."/>
            <person name="Turnbaugh P.J."/>
            <person name="Mahowald M."/>
            <person name="Liep D."/>
            <person name="Gordon J."/>
        </authorList>
    </citation>
    <scope>NUCLEOTIDE SEQUENCE [LARGE SCALE GENOMIC DNA]</scope>
    <source>
        <strain evidence="1 2">DSM 13275</strain>
    </source>
</reference>
<sequence>MFVVSCCWNRWNFIGRFKNIEISTKNRDNFLCYISNEELMKLIEV</sequence>
<comment type="caution">
    <text evidence="1">The sequence shown here is derived from an EMBL/GenBank/DDBJ whole genome shotgun (WGS) entry which is preliminary data.</text>
</comment>
<evidence type="ECO:0000313" key="1">
    <source>
        <dbReference type="EMBL" id="EEA85396.1"/>
    </source>
</evidence>
<gene>
    <name evidence="1" type="ORF">CLOHIR_00993</name>
</gene>